<dbReference type="Pfam" id="PF26588">
    <property type="entry name" value="GAIN_ADGRA3"/>
    <property type="match status" value="1"/>
</dbReference>
<feature type="transmembrane region" description="Helical" evidence="15">
    <location>
        <begin position="1022"/>
        <end position="1047"/>
    </location>
</feature>
<keyword evidence="22" id="KW-1185">Reference proteome</keyword>
<feature type="region of interest" description="Disordered" evidence="14">
    <location>
        <begin position="1469"/>
        <end position="1725"/>
    </location>
</feature>
<feature type="compositionally biased region" description="Basic and acidic residues" evidence="14">
    <location>
        <begin position="1586"/>
        <end position="1596"/>
    </location>
</feature>
<organism evidence="21 22">
    <name type="scientific">Pocillopora damicornis</name>
    <name type="common">Cauliflower coral</name>
    <name type="synonym">Millepora damicornis</name>
    <dbReference type="NCBI Taxonomy" id="46731"/>
    <lineage>
        <taxon>Eukaryota</taxon>
        <taxon>Metazoa</taxon>
        <taxon>Cnidaria</taxon>
        <taxon>Anthozoa</taxon>
        <taxon>Hexacorallia</taxon>
        <taxon>Scleractinia</taxon>
        <taxon>Astrocoeniina</taxon>
        <taxon>Pocilloporidae</taxon>
        <taxon>Pocillopora</taxon>
    </lineage>
</organism>
<dbReference type="InterPro" id="IPR036179">
    <property type="entry name" value="Ig-like_dom_sf"/>
</dbReference>
<evidence type="ECO:0000256" key="16">
    <source>
        <dbReference type="SAM" id="SignalP"/>
    </source>
</evidence>
<comment type="caution">
    <text evidence="21">The sequence shown here is derived from an EMBL/GenBank/DDBJ whole genome shotgun (WGS) entry which is preliminary data.</text>
</comment>
<comment type="subcellular location">
    <subcellularLocation>
        <location evidence="1">Membrane</location>
        <topology evidence="1">Multi-pass membrane protein</topology>
    </subcellularLocation>
</comment>
<feature type="region of interest" description="Disordered" evidence="14">
    <location>
        <begin position="1148"/>
        <end position="1314"/>
    </location>
</feature>
<dbReference type="InterPro" id="IPR001611">
    <property type="entry name" value="Leu-rich_rpt"/>
</dbReference>
<evidence type="ECO:0000313" key="22">
    <source>
        <dbReference type="Proteomes" id="UP000275408"/>
    </source>
</evidence>
<feature type="transmembrane region" description="Helical" evidence="15">
    <location>
        <begin position="800"/>
        <end position="822"/>
    </location>
</feature>
<keyword evidence="13" id="KW-0807">Transducer</keyword>
<evidence type="ECO:0000256" key="8">
    <source>
        <dbReference type="ARBA" id="ARBA00023040"/>
    </source>
</evidence>
<evidence type="ECO:0000256" key="11">
    <source>
        <dbReference type="ARBA" id="ARBA00023170"/>
    </source>
</evidence>
<dbReference type="InterPro" id="IPR013098">
    <property type="entry name" value="Ig_I-set"/>
</dbReference>
<dbReference type="InterPro" id="IPR032675">
    <property type="entry name" value="LRR_dom_sf"/>
</dbReference>
<dbReference type="OrthoDB" id="10031018at2759"/>
<feature type="signal peptide" evidence="16">
    <location>
        <begin position="1"/>
        <end position="22"/>
    </location>
</feature>
<dbReference type="InterPro" id="IPR046338">
    <property type="entry name" value="GAIN_dom_sf"/>
</dbReference>
<evidence type="ECO:0000256" key="9">
    <source>
        <dbReference type="ARBA" id="ARBA00023136"/>
    </source>
</evidence>
<feature type="transmembrane region" description="Helical" evidence="15">
    <location>
        <begin position="869"/>
        <end position="888"/>
    </location>
</feature>
<feature type="compositionally biased region" description="Polar residues" evidence="14">
    <location>
        <begin position="1250"/>
        <end position="1260"/>
    </location>
</feature>
<dbReference type="Pfam" id="PF00002">
    <property type="entry name" value="7tm_2"/>
    <property type="match status" value="1"/>
</dbReference>
<feature type="transmembrane region" description="Helical" evidence="15">
    <location>
        <begin position="908"/>
        <end position="928"/>
    </location>
</feature>
<name>A0A3M6TIP2_POCDA</name>
<evidence type="ECO:0000256" key="6">
    <source>
        <dbReference type="ARBA" id="ARBA00022737"/>
    </source>
</evidence>
<dbReference type="PROSITE" id="PS50261">
    <property type="entry name" value="G_PROTEIN_RECEP_F2_4"/>
    <property type="match status" value="1"/>
</dbReference>
<evidence type="ECO:0000256" key="14">
    <source>
        <dbReference type="SAM" id="MobiDB-lite"/>
    </source>
</evidence>
<feature type="compositionally biased region" description="Basic and acidic residues" evidence="14">
    <location>
        <begin position="1555"/>
        <end position="1569"/>
    </location>
</feature>
<dbReference type="Gene3D" id="2.60.40.10">
    <property type="entry name" value="Immunoglobulins"/>
    <property type="match status" value="1"/>
</dbReference>
<dbReference type="Pfam" id="PF13855">
    <property type="entry name" value="LRR_8"/>
    <property type="match status" value="2"/>
</dbReference>
<keyword evidence="11" id="KW-0675">Receptor</keyword>
<dbReference type="Proteomes" id="UP000275408">
    <property type="component" value="Unassembled WGS sequence"/>
</dbReference>
<feature type="transmembrane region" description="Helical" evidence="15">
    <location>
        <begin position="765"/>
        <end position="788"/>
    </location>
</feature>
<feature type="domain" description="Ig-like" evidence="20">
    <location>
        <begin position="266"/>
        <end position="347"/>
    </location>
</feature>
<feature type="compositionally biased region" description="Polar residues" evidence="14">
    <location>
        <begin position="1305"/>
        <end position="1314"/>
    </location>
</feature>
<dbReference type="SUPFAM" id="SSF111418">
    <property type="entry name" value="Hormone receptor domain"/>
    <property type="match status" value="1"/>
</dbReference>
<dbReference type="STRING" id="46731.A0A3M6TIP2"/>
<feature type="compositionally biased region" description="Basic and acidic residues" evidence="14">
    <location>
        <begin position="1503"/>
        <end position="1519"/>
    </location>
</feature>
<evidence type="ECO:0008006" key="23">
    <source>
        <dbReference type="Google" id="ProtNLM"/>
    </source>
</evidence>
<evidence type="ECO:0000313" key="21">
    <source>
        <dbReference type="EMBL" id="RMX41292.1"/>
    </source>
</evidence>
<evidence type="ECO:0000256" key="5">
    <source>
        <dbReference type="ARBA" id="ARBA00022729"/>
    </source>
</evidence>
<keyword evidence="5 16" id="KW-0732">Signal</keyword>
<dbReference type="Gene3D" id="2.60.220.50">
    <property type="match status" value="1"/>
</dbReference>
<dbReference type="InterPro" id="IPR001879">
    <property type="entry name" value="GPCR_2_extracellular_dom"/>
</dbReference>
<evidence type="ECO:0000256" key="1">
    <source>
        <dbReference type="ARBA" id="ARBA00004141"/>
    </source>
</evidence>
<keyword evidence="4 15" id="KW-0812">Transmembrane</keyword>
<evidence type="ECO:0000256" key="4">
    <source>
        <dbReference type="ARBA" id="ARBA00022692"/>
    </source>
</evidence>
<evidence type="ECO:0000256" key="15">
    <source>
        <dbReference type="SAM" id="Phobius"/>
    </source>
</evidence>
<evidence type="ECO:0000256" key="12">
    <source>
        <dbReference type="ARBA" id="ARBA00023180"/>
    </source>
</evidence>
<feature type="compositionally biased region" description="Polar residues" evidence="14">
    <location>
        <begin position="1574"/>
        <end position="1585"/>
    </location>
</feature>
<dbReference type="EMBL" id="RCHS01003508">
    <property type="protein sequence ID" value="RMX41292.1"/>
    <property type="molecule type" value="Genomic_DNA"/>
</dbReference>
<keyword evidence="9 15" id="KW-0472">Membrane</keyword>
<keyword evidence="12" id="KW-0325">Glycoprotein</keyword>
<proteinExistence type="inferred from homology"/>
<feature type="transmembrane region" description="Helical" evidence="15">
    <location>
        <begin position="834"/>
        <end position="857"/>
    </location>
</feature>
<dbReference type="SMART" id="SM00408">
    <property type="entry name" value="IGc2"/>
    <property type="match status" value="1"/>
</dbReference>
<evidence type="ECO:0000256" key="10">
    <source>
        <dbReference type="ARBA" id="ARBA00023157"/>
    </source>
</evidence>
<dbReference type="SMART" id="SM00409">
    <property type="entry name" value="IG"/>
    <property type="match status" value="1"/>
</dbReference>
<keyword evidence="10" id="KW-1015">Disulfide bond</keyword>
<dbReference type="PANTHER" id="PTHR45930:SF4">
    <property type="entry name" value="ADHESION G PROTEIN-COUPLED RECEPTOR A3"/>
    <property type="match status" value="1"/>
</dbReference>
<evidence type="ECO:0000259" key="19">
    <source>
        <dbReference type="PROSITE" id="PS50261"/>
    </source>
</evidence>
<keyword evidence="7 15" id="KW-1133">Transmembrane helix</keyword>
<feature type="compositionally biased region" description="Polar residues" evidence="14">
    <location>
        <begin position="1211"/>
        <end position="1230"/>
    </location>
</feature>
<dbReference type="InterPro" id="IPR003591">
    <property type="entry name" value="Leu-rich_rpt_typical-subtyp"/>
</dbReference>
<gene>
    <name evidence="21" type="ORF">pdam_00017745</name>
</gene>
<evidence type="ECO:0000256" key="7">
    <source>
        <dbReference type="ARBA" id="ARBA00022989"/>
    </source>
</evidence>
<dbReference type="InterPro" id="IPR051963">
    <property type="entry name" value="Adhesion_GPCR_A"/>
</dbReference>
<reference evidence="21 22" key="1">
    <citation type="journal article" date="2018" name="Sci. Rep.">
        <title>Comparative analysis of the Pocillopora damicornis genome highlights role of immune system in coral evolution.</title>
        <authorList>
            <person name="Cunning R."/>
            <person name="Bay R.A."/>
            <person name="Gillette P."/>
            <person name="Baker A.C."/>
            <person name="Traylor-Knowles N."/>
        </authorList>
    </citation>
    <scope>NUCLEOTIDE SEQUENCE [LARGE SCALE GENOMIC DNA]</scope>
    <source>
        <strain evidence="21">RSMAS</strain>
        <tissue evidence="21">Whole animal</tissue>
    </source>
</reference>
<dbReference type="SUPFAM" id="SSF52058">
    <property type="entry name" value="L domain-like"/>
    <property type="match status" value="1"/>
</dbReference>
<feature type="compositionally biased region" description="Basic and acidic residues" evidence="14">
    <location>
        <begin position="1715"/>
        <end position="1725"/>
    </location>
</feature>
<dbReference type="SUPFAM" id="SSF48726">
    <property type="entry name" value="Immunoglobulin"/>
    <property type="match status" value="1"/>
</dbReference>
<feature type="chain" id="PRO_5018160247" description="G-protein coupled receptors family 2 profile 2 domain-containing protein" evidence="16">
    <location>
        <begin position="23"/>
        <end position="1725"/>
    </location>
</feature>
<protein>
    <recommendedName>
        <fullName evidence="23">G-protein coupled receptors family 2 profile 2 domain-containing protein</fullName>
    </recommendedName>
</protein>
<dbReference type="PANTHER" id="PTHR45930">
    <property type="entry name" value="G-PROTEIN COUPLED RECEPTOR 124-LIKE PROTEIN"/>
    <property type="match status" value="1"/>
</dbReference>
<evidence type="ECO:0000256" key="13">
    <source>
        <dbReference type="ARBA" id="ARBA00023224"/>
    </source>
</evidence>
<dbReference type="Gene3D" id="3.80.10.10">
    <property type="entry name" value="Ribonuclease Inhibitor"/>
    <property type="match status" value="2"/>
</dbReference>
<dbReference type="InterPro" id="IPR007110">
    <property type="entry name" value="Ig-like_dom"/>
</dbReference>
<evidence type="ECO:0000256" key="2">
    <source>
        <dbReference type="ARBA" id="ARBA00007343"/>
    </source>
</evidence>
<dbReference type="InterPro" id="IPR017981">
    <property type="entry name" value="GPCR_2-like_7TM"/>
</dbReference>
<dbReference type="PROSITE" id="PS50835">
    <property type="entry name" value="IG_LIKE"/>
    <property type="match status" value="1"/>
</dbReference>
<dbReference type="Pfam" id="PF07679">
    <property type="entry name" value="I-set"/>
    <property type="match status" value="1"/>
</dbReference>
<feature type="compositionally biased region" description="Polar residues" evidence="14">
    <location>
        <begin position="1529"/>
        <end position="1539"/>
    </location>
</feature>
<dbReference type="GO" id="GO:0007166">
    <property type="term" value="P:cell surface receptor signaling pathway"/>
    <property type="evidence" value="ECO:0007669"/>
    <property type="project" value="InterPro"/>
</dbReference>
<dbReference type="PROSITE" id="PS50221">
    <property type="entry name" value="GAIN_B"/>
    <property type="match status" value="1"/>
</dbReference>
<sequence length="1725" mass="192991">MMQMKTAFTNLIFALLMLFGYGVMPSFNCPPKCGCEQKANGYSVNCANQGLKTPINPNDLPDDTFELDLSDNAIQTIKNNAFKRKNLTKIKRLLLSGNELEKIEPDAFSGLNRLTKLDLSRNKLFLLDEAVFRKLRNIRIIDVSNNHMFKLNKTQFSGCKNLRIINLSSNRLTLLPEGLFNSLGNLQKIDLELNPLICDCNLKWMMKWIAKSKPDRRSSIKGTCEEPLKLRDKTIASVNKKEMICDKHALKTMSFGPQGDQIAFNGDSYSFECNSSWIPGTQLSWYKNNKPVTKDKRIGIDLKRDHDKLLLSSVLHIKQLTVEDGGHYSCNVTNKGGYLHIWTSRLSIIPSNGKFCRAVTTKNERGTFHWHHTAAGGIAFLPCPVGVRSSLIDGMGDKIMARRNCSREGVWMPVEAQSCAHASEITRALYDLKQKTVNETTVESVSGNLLNISRRAKEYTDPLDVVYTADIVKNLAQVIGGDKKLGENLVGTISNIMDADTSLLQEAQRRSKSCSRLEIYQLNLEYLKPTMMFTYSMVLRVGLLATRFPLDVLSQFDVSFLANNLAVHVVQTSPLDVLGKMCYVTTNKNSRLLRVNCNSCEYNKSCTKKPMTDTSIYLPPSLFPQIQAGVKFQFIIYANSKLFPELSNSSGVHTRREVSSSVMSAQFEGIQLTNFSQPIIMEFKNHQSGDEPTPVYWDHGGNDGPGSWKENSDCNMVSSQGNYTITECSQLSSKDYFAVMMTMKTPAVSAITDDEWTVVPFSIEIVVFVGAGISVLLLLATLIVYALIRDLRYDRDDAAMLMNQCLALIVSIVVFVTGINHVTNVLVCRSVGIVLHYFLLSSLLWIGCSGVCLHRLIRTAIEPEEYNPVLRYYMISWGIPLIICGITTAGNLDNYNVDDYCWLRLHPFYGGFVGPACLIVLIDLFVFLRVYNLMKITYETTVALQTSQEHDADITAEENALVIQSEPLENQDEVGDNVDKSSLPDKHEMLDQLRGSCIILLFIIASVVGGVFMIRYQHSRTWYVILSCVFALALIILGFLVFVFYCYRKEKTRLFWKKYCCKCQCLPKKEYHLQQESPQACSSDETSSAKTAAETGNGAAAEFAGGEIHGAKNPLSPDEDSQSNVSLPYSAVITIEKKDCVTAKETDALTDKAPSVSDKQSCISAPLPQPHKPRGRLLKHPPGHRHSYSGNVRLPISQEDRRAPLAPPEGTASSVESSVQLPTDTASNAAPSEGRTSVRDEQVCVEPVSRNANTSCSASEASVPIEIPPMKRRPPVPGSSSQGSDVAPPIPSKRNRSPLPGVQAVPTSASDTQDLLTHYTIPETTTSIPRDIPRDHVVVRERYHIPYEPRAFSEKPRDHYQILPLPTSRRDHYVLHPGHDQYQGPRGQNFGHNPHNQLQVAPDHFKIPEDQNLDPRTFNVNQIPSQTQGQTFYHLARDQSPAHKVHDLYQMARDLASSPRAYENYQVPQDNVGQRSHDQPQRSLELSHIPIDPSKPPELYQGPRDHIPRDQPPADRPYDHLPVPLEQNLVHSDSSQKGGEQNMAHDNIHGPSPEPVERAHDQYAGEGPREQPQALPSSEISTTADTRPDVPIDKNGVRSQNAPRGSRDKPNGIHVSRRRSRNPYQIARDIHHNLGIETRTSRRSNRAGAEQRSQSRKNYVKDVLSSPGETPKERTPRSSMSSWREERPKPAKKEWAPDIPKTAVFVPIPHLKPPTPEKPRNETSV</sequence>
<feature type="domain" description="GAIN-B" evidence="17">
    <location>
        <begin position="593"/>
        <end position="747"/>
    </location>
</feature>
<dbReference type="PRINTS" id="PR00249">
    <property type="entry name" value="GPCRSECRETIN"/>
</dbReference>
<dbReference type="SMART" id="SM00369">
    <property type="entry name" value="LRR_TYP"/>
    <property type="match status" value="5"/>
</dbReference>
<feature type="compositionally biased region" description="Basic and acidic residues" evidence="14">
    <location>
        <begin position="1683"/>
        <end position="1696"/>
    </location>
</feature>
<dbReference type="InterPro" id="IPR000832">
    <property type="entry name" value="GPCR_2_secretin-like"/>
</dbReference>
<evidence type="ECO:0000259" key="18">
    <source>
        <dbReference type="PROSITE" id="PS50227"/>
    </source>
</evidence>
<evidence type="ECO:0000259" key="20">
    <source>
        <dbReference type="PROSITE" id="PS50835"/>
    </source>
</evidence>
<feature type="transmembrane region" description="Helical" evidence="15">
    <location>
        <begin position="996"/>
        <end position="1016"/>
    </location>
</feature>
<dbReference type="Gene3D" id="1.20.1070.10">
    <property type="entry name" value="Rhodopsin 7-helix transmembrane proteins"/>
    <property type="match status" value="1"/>
</dbReference>
<feature type="domain" description="G-protein coupled receptors family 2 profile 1" evidence="18">
    <location>
        <begin position="329"/>
        <end position="423"/>
    </location>
</feature>
<dbReference type="GO" id="GO:0005886">
    <property type="term" value="C:plasma membrane"/>
    <property type="evidence" value="ECO:0007669"/>
    <property type="project" value="TreeGrafter"/>
</dbReference>
<evidence type="ECO:0000256" key="3">
    <source>
        <dbReference type="ARBA" id="ARBA00022614"/>
    </source>
</evidence>
<dbReference type="PROSITE" id="PS50227">
    <property type="entry name" value="G_PROTEIN_RECEP_F2_3"/>
    <property type="match status" value="1"/>
</dbReference>
<dbReference type="InterPro" id="IPR058808">
    <property type="entry name" value="GAIN_ADGRA2/3"/>
</dbReference>
<keyword evidence="3" id="KW-0433">Leucine-rich repeat</keyword>
<feature type="compositionally biased region" description="Basic residues" evidence="14">
    <location>
        <begin position="1171"/>
        <end position="1187"/>
    </location>
</feature>
<dbReference type="InterPro" id="IPR003598">
    <property type="entry name" value="Ig_sub2"/>
</dbReference>
<dbReference type="GO" id="GO:0004930">
    <property type="term" value="F:G protein-coupled receptor activity"/>
    <property type="evidence" value="ECO:0007669"/>
    <property type="project" value="UniProtKB-KW"/>
</dbReference>
<dbReference type="CDD" id="cd00096">
    <property type="entry name" value="Ig"/>
    <property type="match status" value="1"/>
</dbReference>
<accession>A0A3M6TIP2</accession>
<comment type="similarity">
    <text evidence="2">Belongs to the G-protein coupled receptor 2 family. Adhesion G-protein coupled receptor (ADGR) subfamily.</text>
</comment>
<dbReference type="InterPro" id="IPR036445">
    <property type="entry name" value="GPCR_2_extracell_dom_sf"/>
</dbReference>
<dbReference type="InterPro" id="IPR013783">
    <property type="entry name" value="Ig-like_fold"/>
</dbReference>
<dbReference type="InterPro" id="IPR057244">
    <property type="entry name" value="GAIN_B"/>
</dbReference>
<dbReference type="InterPro" id="IPR003599">
    <property type="entry name" value="Ig_sub"/>
</dbReference>
<evidence type="ECO:0000259" key="17">
    <source>
        <dbReference type="PROSITE" id="PS50221"/>
    </source>
</evidence>
<dbReference type="SMART" id="SM00082">
    <property type="entry name" value="LRRCT"/>
    <property type="match status" value="1"/>
</dbReference>
<dbReference type="InterPro" id="IPR000483">
    <property type="entry name" value="Cys-rich_flank_reg_C"/>
</dbReference>
<keyword evidence="8" id="KW-0297">G-protein coupled receptor</keyword>
<keyword evidence="6" id="KW-0677">Repeat</keyword>
<feature type="domain" description="G-protein coupled receptors family 2 profile 2" evidence="19">
    <location>
        <begin position="763"/>
        <end position="1049"/>
    </location>
</feature>